<evidence type="ECO:0000313" key="2">
    <source>
        <dbReference type="Proteomes" id="UP001217476"/>
    </source>
</evidence>
<protein>
    <submittedName>
        <fullName evidence="1">DUF3168 domain-containing protein</fullName>
    </submittedName>
</protein>
<dbReference type="Pfam" id="PF11367">
    <property type="entry name" value="Tail_completion_gp17"/>
    <property type="match status" value="1"/>
</dbReference>
<dbReference type="InterPro" id="IPR021508">
    <property type="entry name" value="Gp17-like"/>
</dbReference>
<dbReference type="AlphaFoldDB" id="A0AAJ5VSW5"/>
<dbReference type="EMBL" id="CP119312">
    <property type="protein sequence ID" value="WEK02779.1"/>
    <property type="molecule type" value="Genomic_DNA"/>
</dbReference>
<dbReference type="Proteomes" id="UP001217476">
    <property type="component" value="Chromosome"/>
</dbReference>
<reference evidence="1" key="1">
    <citation type="submission" date="2023-03" db="EMBL/GenBank/DDBJ databases">
        <title>Andean soil-derived lignocellulolytic bacterial consortium as a source of novel taxa and putative plastic-active enzymes.</title>
        <authorList>
            <person name="Diaz-Garcia L."/>
            <person name="Chuvochina M."/>
            <person name="Feuerriegel G."/>
            <person name="Bunk B."/>
            <person name="Sproer C."/>
            <person name="Streit W.R."/>
            <person name="Rodriguez L.M."/>
            <person name="Overmann J."/>
            <person name="Jimenez D.J."/>
        </authorList>
    </citation>
    <scope>NUCLEOTIDE SEQUENCE</scope>
    <source>
        <strain evidence="1">MAG 4196</strain>
    </source>
</reference>
<evidence type="ECO:0000313" key="1">
    <source>
        <dbReference type="EMBL" id="WEK02779.1"/>
    </source>
</evidence>
<name>A0AAJ5VSW5_9HYPH</name>
<dbReference type="Gene3D" id="3.30.2000.30">
    <property type="match status" value="1"/>
</dbReference>
<organism evidence="1 2">
    <name type="scientific">Candidatus Devosia phytovorans</name>
    <dbReference type="NCBI Taxonomy" id="3121372"/>
    <lineage>
        <taxon>Bacteria</taxon>
        <taxon>Pseudomonadati</taxon>
        <taxon>Pseudomonadota</taxon>
        <taxon>Alphaproteobacteria</taxon>
        <taxon>Hyphomicrobiales</taxon>
        <taxon>Devosiaceae</taxon>
        <taxon>Devosia</taxon>
    </lineage>
</organism>
<accession>A0AAJ5VSW5</accession>
<gene>
    <name evidence="1" type="ORF">P0Y65_11220</name>
</gene>
<sequence length="132" mass="14277">MQAIALLQGALVMALRADAELVALVGAEGVFDAVPKGRAAPYVVIARHDGIARDGDLAPVLEHRLLIHCWSDQPSRKRALDMAERVAAVAESFVATGIVVTHRDHLRTETMIDRNSGLARAAVTLRFFSEPI</sequence>
<proteinExistence type="predicted"/>
<dbReference type="InterPro" id="IPR053745">
    <property type="entry name" value="Viral_Tail_Comp_sf"/>
</dbReference>